<evidence type="ECO:0000256" key="4">
    <source>
        <dbReference type="ARBA" id="ARBA00023136"/>
    </source>
</evidence>
<evidence type="ECO:0000256" key="3">
    <source>
        <dbReference type="ARBA" id="ARBA00022989"/>
    </source>
</evidence>
<proteinExistence type="predicted"/>
<protein>
    <recommendedName>
        <fullName evidence="6">Translocation and assembly module TamB C-terminal domain-containing protein</fullName>
    </recommendedName>
</protein>
<dbReference type="InterPro" id="IPR007452">
    <property type="entry name" value="TamB_C"/>
</dbReference>
<evidence type="ECO:0000256" key="1">
    <source>
        <dbReference type="ARBA" id="ARBA00004167"/>
    </source>
</evidence>
<evidence type="ECO:0000313" key="8">
    <source>
        <dbReference type="Proteomes" id="UP000282321"/>
    </source>
</evidence>
<feature type="transmembrane region" description="Helical" evidence="5">
    <location>
        <begin position="20"/>
        <end position="39"/>
    </location>
</feature>
<dbReference type="Proteomes" id="UP000282321">
    <property type="component" value="Unassembled WGS sequence"/>
</dbReference>
<accession>A0A660S9V3</accession>
<sequence length="1164" mass="132360">MGENLFGNRNDILMKKYIRFYFLFLILIFALSIFIINLGNRFSKEIDEKMRNITTSVINGNINSEEVYVKYNSDIIVKNISVYRKSGEILSIPSMEISINWIKSIIFRRMFVRNIKFIQPDMKLFMEGNRLNIVNLFTKKNGEISNAANDTIASNSGFKSGVDILIDKMEIKNGKLSLVINNFRKKYDNINISVNMKVEKDNLILNLKKFKVNSDSLRVRADKGKLEISKSDMRITDITLKSNKVDLNFIGDVDLNKSIFNFTSWGEGDLSFVNYFIPNPIPLQGKCSFSLKGKVYNGKYRIEGKVVSNYTDYDIYGFTGLRGNLLIANDTLSFHNLVGYYKHSKISARGYFAFNNPEFFCNIHSDSLFLSDIYSKGSTGRNRLNLTITYKDNKKTTYLSGSLTPSKYRKLFKLSMSISTDSLSIDTFLISDSSLHVLSSGYYLYKRNYVNLNLKLNDFNLETVGYLVGDSMIGEISGLFNIEGNLKNPNISSDLNFRKLKYKEYSANYINIKGNINSLFRLPKGNLHINGTNVAMNGKNIDIFNIDGKEVKNIFFIDGSLKSDMGKLDFLCDLLIQSKDRGVIGIDSLSGKIFDSGFFATNKVRINYSEDSITVRGIGINLLTGGEIKGNLVMIHNALKGILKVSQLDLIAMRRIIPEYDISGITDMEINFDGWYRYPEIAVKVNSDSLSLNKVPLTKFMCDFNYTKNKIILDNLHFYIKNNYSWLKGFIDFKSIPYGKLQFSLNDIPFNLIPNNDFLELNSGFINLKGSVNGTVKNPNFDFAGNADNISFKIPNYGIDIKKMIFNIMGKGSEVIVSNILAGTKNYGYFKGNGIISYSNGELKNYKLNAEINDFNIRYYDLLNGTISGTAFINGNRTMVDINSNLNIYNTDISISFREPPVFSGGNGGGKSNFTTNFNVSITTGNNVWFRNEDMEVEIGGNVNVRNYGKNIFINGTVSTRRGFYYYLDRAFNIKEGTIQFTNTSDFNPLLSIRSETKISHMNRENEHYEREDITVHLDATGNAKNPEISLYSTPPKSIISILSLLNVNLTPDELTKFNVLGASISEKILNYYIRTKIINNIQKKLGIDIFDIETSLLSQNKYARINVGKYLANNFFVSYSHDIFSQSQDEFRIDYYFKNGINLFGERDYTGKFNFGVGLIYRY</sequence>
<keyword evidence="2 5" id="KW-0812">Transmembrane</keyword>
<dbReference type="Pfam" id="PF04357">
    <property type="entry name" value="TamB"/>
    <property type="match status" value="1"/>
</dbReference>
<gene>
    <name evidence="7" type="ORF">DRP44_01990</name>
</gene>
<comment type="caution">
    <text evidence="7">The sequence shown here is derived from an EMBL/GenBank/DDBJ whole genome shotgun (WGS) entry which is preliminary data.</text>
</comment>
<dbReference type="GO" id="GO:0005886">
    <property type="term" value="C:plasma membrane"/>
    <property type="evidence" value="ECO:0007669"/>
    <property type="project" value="InterPro"/>
</dbReference>
<dbReference type="GO" id="GO:0009306">
    <property type="term" value="P:protein secretion"/>
    <property type="evidence" value="ECO:0007669"/>
    <property type="project" value="InterPro"/>
</dbReference>
<reference evidence="7 8" key="1">
    <citation type="submission" date="2018-06" db="EMBL/GenBank/DDBJ databases">
        <title>Extensive metabolic versatility and redundancy in microbially diverse, dynamic hydrothermal sediments.</title>
        <authorList>
            <person name="Dombrowski N."/>
            <person name="Teske A."/>
            <person name="Baker B.J."/>
        </authorList>
    </citation>
    <scope>NUCLEOTIDE SEQUENCE [LARGE SCALE GENOMIC DNA]</scope>
    <source>
        <strain evidence="7">B35_G9</strain>
    </source>
</reference>
<name>A0A660S9V3_UNCT6</name>
<dbReference type="EMBL" id="QNBC01000015">
    <property type="protein sequence ID" value="RKX67625.1"/>
    <property type="molecule type" value="Genomic_DNA"/>
</dbReference>
<evidence type="ECO:0000259" key="6">
    <source>
        <dbReference type="Pfam" id="PF04357"/>
    </source>
</evidence>
<dbReference type="PANTHER" id="PTHR36985:SF1">
    <property type="entry name" value="TRANSLOCATION AND ASSEMBLY MODULE SUBUNIT TAMB"/>
    <property type="match status" value="1"/>
</dbReference>
<organism evidence="7 8">
    <name type="scientific">candidate division TA06 bacterium</name>
    <dbReference type="NCBI Taxonomy" id="2250710"/>
    <lineage>
        <taxon>Bacteria</taxon>
        <taxon>Bacteria division TA06</taxon>
    </lineage>
</organism>
<evidence type="ECO:0000256" key="5">
    <source>
        <dbReference type="SAM" id="Phobius"/>
    </source>
</evidence>
<keyword evidence="3 5" id="KW-1133">Transmembrane helix</keyword>
<comment type="subcellular location">
    <subcellularLocation>
        <location evidence="1">Membrane</location>
        <topology evidence="1">Single-pass membrane protein</topology>
    </subcellularLocation>
</comment>
<evidence type="ECO:0000256" key="2">
    <source>
        <dbReference type="ARBA" id="ARBA00022692"/>
    </source>
</evidence>
<evidence type="ECO:0000313" key="7">
    <source>
        <dbReference type="EMBL" id="RKX67625.1"/>
    </source>
</evidence>
<feature type="domain" description="Translocation and assembly module TamB C-terminal" evidence="6">
    <location>
        <begin position="825"/>
        <end position="1164"/>
    </location>
</feature>
<dbReference type="PANTHER" id="PTHR36985">
    <property type="entry name" value="TRANSLOCATION AND ASSEMBLY MODULE SUBUNIT TAMB"/>
    <property type="match status" value="1"/>
</dbReference>
<dbReference type="GO" id="GO:0097347">
    <property type="term" value="C:TAM protein secretion complex"/>
    <property type="evidence" value="ECO:0007669"/>
    <property type="project" value="TreeGrafter"/>
</dbReference>
<keyword evidence="4 5" id="KW-0472">Membrane</keyword>
<dbReference type="AlphaFoldDB" id="A0A660S9V3"/>